<evidence type="ECO:0000256" key="4">
    <source>
        <dbReference type="ARBA" id="ARBA00022475"/>
    </source>
</evidence>
<feature type="domain" description="Gnk2-homologous" evidence="24">
    <location>
        <begin position="134"/>
        <end position="241"/>
    </location>
</feature>
<keyword evidence="26" id="KW-1185">Reference proteome</keyword>
<accession>A0A7N0TN03</accession>
<dbReference type="FunFam" id="1.10.510.10:FF:000240">
    <property type="entry name" value="Lectin-domain containing receptor kinase A4.3"/>
    <property type="match status" value="1"/>
</dbReference>
<sequence>MRFSWRLFVPAFVFSILFCLVHAEDEIYLRHMCSAANYTSYSIYQENLKALLSSLSSNKAIDYGFYNFSVGERFNRVFAIALCRGDIGQSACQRCVNFSTADLPRRCPAQEEAIVWYDNCMLRYSTRWIFRSVERYASYMYNADNVTDPNLFTQALDGLLSRLREGASSGDSRHKFAVGSTKYATSTSIYGLVQCTPDLTALQCSHCLNTSYKDVTGDIRGRLGGRVLGPSCNIRYDIYQFYEIPAPPPPPTPTTVVPSSTGEGSDKVRKIILGIVSTVCIVILIISIFIFLKVRKRKAKGQNNFLLTDAHDDITSTECLQFKFETIQVATDNFKKDNKLGQGGFGSVYKGKLVGGKRIAVKRLAANSGQGDLEFKNEVVIVAKLQHRNLVRLFGFCLEGNERLLIYEFVSNSSLDRFLFDPIKRTYLDWETRYNIIGGIARGLLYLHEDSRLRIIHRDLKAGNILLDEEMCPKIADFGLAKLFIPNQTQGDTSRICGTYGYMAPEYLIHGKLSVKSDVYSFGILLFEIISGQKNSRFCSGGEPYVLTSFVGS</sequence>
<evidence type="ECO:0000256" key="5">
    <source>
        <dbReference type="ARBA" id="ARBA00022527"/>
    </source>
</evidence>
<dbReference type="PROSITE" id="PS51473">
    <property type="entry name" value="GNK2"/>
    <property type="match status" value="2"/>
</dbReference>
<evidence type="ECO:0000256" key="11">
    <source>
        <dbReference type="ARBA" id="ARBA00022741"/>
    </source>
</evidence>
<evidence type="ECO:0000256" key="14">
    <source>
        <dbReference type="ARBA" id="ARBA00022989"/>
    </source>
</evidence>
<feature type="domain" description="Gnk2-homologous" evidence="24">
    <location>
        <begin position="26"/>
        <end position="129"/>
    </location>
</feature>
<proteinExistence type="inferred from homology"/>
<evidence type="ECO:0000256" key="20">
    <source>
        <dbReference type="PROSITE-ProRule" id="PRU10141"/>
    </source>
</evidence>
<dbReference type="GO" id="GO:0004674">
    <property type="term" value="F:protein serine/threonine kinase activity"/>
    <property type="evidence" value="ECO:0007669"/>
    <property type="project" value="UniProtKB-KW"/>
</dbReference>
<dbReference type="SUPFAM" id="SSF56112">
    <property type="entry name" value="Protein kinase-like (PK-like)"/>
    <property type="match status" value="1"/>
</dbReference>
<name>A0A7N0TN03_KALFE</name>
<dbReference type="CDD" id="cd23509">
    <property type="entry name" value="Gnk2-like"/>
    <property type="match status" value="2"/>
</dbReference>
<keyword evidence="16" id="KW-0675">Receptor</keyword>
<evidence type="ECO:0000256" key="13">
    <source>
        <dbReference type="ARBA" id="ARBA00022840"/>
    </source>
</evidence>
<dbReference type="Proteomes" id="UP000594263">
    <property type="component" value="Unplaced"/>
</dbReference>
<dbReference type="InterPro" id="IPR008271">
    <property type="entry name" value="Ser/Thr_kinase_AS"/>
</dbReference>
<evidence type="ECO:0000256" key="22">
    <source>
        <dbReference type="SAM" id="SignalP"/>
    </source>
</evidence>
<dbReference type="Gene3D" id="1.10.510.10">
    <property type="entry name" value="Transferase(Phosphotransferase) domain 1"/>
    <property type="match status" value="1"/>
</dbReference>
<evidence type="ECO:0000256" key="10">
    <source>
        <dbReference type="ARBA" id="ARBA00022737"/>
    </source>
</evidence>
<feature type="domain" description="Protein kinase" evidence="23">
    <location>
        <begin position="334"/>
        <end position="553"/>
    </location>
</feature>
<dbReference type="InterPro" id="IPR002902">
    <property type="entry name" value="GNK2"/>
</dbReference>
<organism evidence="25 26">
    <name type="scientific">Kalanchoe fedtschenkoi</name>
    <name type="common">Lavender scallops</name>
    <name type="synonym">South American air plant</name>
    <dbReference type="NCBI Taxonomy" id="63787"/>
    <lineage>
        <taxon>Eukaryota</taxon>
        <taxon>Viridiplantae</taxon>
        <taxon>Streptophyta</taxon>
        <taxon>Embryophyta</taxon>
        <taxon>Tracheophyta</taxon>
        <taxon>Spermatophyta</taxon>
        <taxon>Magnoliopsida</taxon>
        <taxon>eudicotyledons</taxon>
        <taxon>Gunneridae</taxon>
        <taxon>Pentapetalae</taxon>
        <taxon>Saxifragales</taxon>
        <taxon>Crassulaceae</taxon>
        <taxon>Kalanchoe</taxon>
    </lineage>
</organism>
<evidence type="ECO:0000256" key="2">
    <source>
        <dbReference type="ARBA" id="ARBA00008536"/>
    </source>
</evidence>
<comment type="similarity">
    <text evidence="3">In the C-terminal section; belongs to the protein kinase superfamily. Ser/Thr protein kinase family.</text>
</comment>
<keyword evidence="5" id="KW-0723">Serine/threonine-protein kinase</keyword>
<evidence type="ECO:0000256" key="15">
    <source>
        <dbReference type="ARBA" id="ARBA00023136"/>
    </source>
</evidence>
<dbReference type="PANTHER" id="PTHR27002">
    <property type="entry name" value="RECEPTOR-LIKE SERINE/THREONINE-PROTEIN KINASE SD1-8"/>
    <property type="match status" value="1"/>
</dbReference>
<evidence type="ECO:0000256" key="18">
    <source>
        <dbReference type="ARBA" id="ARBA00047558"/>
    </source>
</evidence>
<dbReference type="PROSITE" id="PS00107">
    <property type="entry name" value="PROTEIN_KINASE_ATP"/>
    <property type="match status" value="1"/>
</dbReference>
<comment type="catalytic activity">
    <reaction evidence="19">
        <text>L-threonyl-[protein] + ATP = O-phospho-L-threonyl-[protein] + ADP + H(+)</text>
        <dbReference type="Rhea" id="RHEA:46608"/>
        <dbReference type="Rhea" id="RHEA-COMP:11060"/>
        <dbReference type="Rhea" id="RHEA-COMP:11605"/>
        <dbReference type="ChEBI" id="CHEBI:15378"/>
        <dbReference type="ChEBI" id="CHEBI:30013"/>
        <dbReference type="ChEBI" id="CHEBI:30616"/>
        <dbReference type="ChEBI" id="CHEBI:61977"/>
        <dbReference type="ChEBI" id="CHEBI:456216"/>
    </reaction>
</comment>
<dbReference type="OMA" id="TRLDWQM"/>
<feature type="transmembrane region" description="Helical" evidence="21">
    <location>
        <begin position="271"/>
        <end position="292"/>
    </location>
</feature>
<dbReference type="Gramene" id="Kaladp0040s0376.1.v1.1">
    <property type="protein sequence ID" value="Kaladp0040s0376.1.v1.1"/>
    <property type="gene ID" value="Kaladp0040s0376.v1.1"/>
</dbReference>
<dbReference type="Gene3D" id="3.30.200.20">
    <property type="entry name" value="Phosphorylase Kinase, domain 1"/>
    <property type="match status" value="1"/>
</dbReference>
<evidence type="ECO:0000256" key="17">
    <source>
        <dbReference type="ARBA" id="ARBA00023180"/>
    </source>
</evidence>
<dbReference type="InterPro" id="IPR017441">
    <property type="entry name" value="Protein_kinase_ATP_BS"/>
</dbReference>
<dbReference type="AlphaFoldDB" id="A0A7N0TN03"/>
<evidence type="ECO:0000256" key="19">
    <source>
        <dbReference type="ARBA" id="ARBA00047951"/>
    </source>
</evidence>
<dbReference type="Pfam" id="PF07714">
    <property type="entry name" value="PK_Tyr_Ser-Thr"/>
    <property type="match status" value="1"/>
</dbReference>
<comment type="subcellular location">
    <subcellularLocation>
        <location evidence="1">Cell membrane</location>
        <topology evidence="1">Single-pass type I membrane protein</topology>
    </subcellularLocation>
</comment>
<dbReference type="GO" id="GO:0005886">
    <property type="term" value="C:plasma membrane"/>
    <property type="evidence" value="ECO:0007669"/>
    <property type="project" value="UniProtKB-SubCell"/>
</dbReference>
<comment type="catalytic activity">
    <reaction evidence="18">
        <text>L-seryl-[protein] + ATP = O-phospho-L-seryl-[protein] + ADP + H(+)</text>
        <dbReference type="Rhea" id="RHEA:17989"/>
        <dbReference type="Rhea" id="RHEA-COMP:9863"/>
        <dbReference type="Rhea" id="RHEA-COMP:11604"/>
        <dbReference type="ChEBI" id="CHEBI:15378"/>
        <dbReference type="ChEBI" id="CHEBI:29999"/>
        <dbReference type="ChEBI" id="CHEBI:30616"/>
        <dbReference type="ChEBI" id="CHEBI:83421"/>
        <dbReference type="ChEBI" id="CHEBI:456216"/>
    </reaction>
</comment>
<evidence type="ECO:0000259" key="23">
    <source>
        <dbReference type="PROSITE" id="PS50011"/>
    </source>
</evidence>
<evidence type="ECO:0000313" key="26">
    <source>
        <dbReference type="Proteomes" id="UP000594263"/>
    </source>
</evidence>
<keyword evidence="15 21" id="KW-0472">Membrane</keyword>
<evidence type="ECO:0000256" key="21">
    <source>
        <dbReference type="SAM" id="Phobius"/>
    </source>
</evidence>
<dbReference type="InterPro" id="IPR001245">
    <property type="entry name" value="Ser-Thr/Tyr_kinase_cat_dom"/>
</dbReference>
<dbReference type="InterPro" id="IPR000719">
    <property type="entry name" value="Prot_kinase_dom"/>
</dbReference>
<keyword evidence="8 21" id="KW-0812">Transmembrane</keyword>
<evidence type="ECO:0000256" key="1">
    <source>
        <dbReference type="ARBA" id="ARBA00004251"/>
    </source>
</evidence>
<keyword evidence="14 21" id="KW-1133">Transmembrane helix</keyword>
<dbReference type="Gene3D" id="3.30.430.20">
    <property type="entry name" value="Gnk2 domain, C-X8-C-X2-C motif"/>
    <property type="match status" value="2"/>
</dbReference>
<feature type="binding site" evidence="20">
    <location>
        <position position="362"/>
    </location>
    <ligand>
        <name>ATP</name>
        <dbReference type="ChEBI" id="CHEBI:30616"/>
    </ligand>
</feature>
<comment type="similarity">
    <text evidence="2">In the N-terminal section; belongs to the leguminous lectin family.</text>
</comment>
<evidence type="ECO:0000256" key="9">
    <source>
        <dbReference type="ARBA" id="ARBA00022729"/>
    </source>
</evidence>
<keyword evidence="17" id="KW-0325">Glycoprotein</keyword>
<dbReference type="SMART" id="SM00220">
    <property type="entry name" value="S_TKc"/>
    <property type="match status" value="1"/>
</dbReference>
<keyword evidence="9 22" id="KW-0732">Signal</keyword>
<keyword evidence="12" id="KW-0418">Kinase</keyword>
<dbReference type="PROSITE" id="PS50011">
    <property type="entry name" value="PROTEIN_KINASE_DOM"/>
    <property type="match status" value="1"/>
</dbReference>
<evidence type="ECO:0000256" key="7">
    <source>
        <dbReference type="ARBA" id="ARBA00022679"/>
    </source>
</evidence>
<evidence type="ECO:0000256" key="6">
    <source>
        <dbReference type="ARBA" id="ARBA00022553"/>
    </source>
</evidence>
<evidence type="ECO:0000256" key="3">
    <source>
        <dbReference type="ARBA" id="ARBA00010217"/>
    </source>
</evidence>
<evidence type="ECO:0000259" key="24">
    <source>
        <dbReference type="PROSITE" id="PS51473"/>
    </source>
</evidence>
<evidence type="ECO:0000256" key="12">
    <source>
        <dbReference type="ARBA" id="ARBA00022777"/>
    </source>
</evidence>
<dbReference type="EnsemblPlants" id="Kaladp0040s0376.1.v1.1">
    <property type="protein sequence ID" value="Kaladp0040s0376.1.v1.1"/>
    <property type="gene ID" value="Kaladp0040s0376.v1.1"/>
</dbReference>
<dbReference type="GO" id="GO:0002229">
    <property type="term" value="P:defense response to oomycetes"/>
    <property type="evidence" value="ECO:0007669"/>
    <property type="project" value="UniProtKB-ARBA"/>
</dbReference>
<feature type="signal peptide" evidence="22">
    <location>
        <begin position="1"/>
        <end position="23"/>
    </location>
</feature>
<keyword evidence="7" id="KW-0808">Transferase</keyword>
<keyword evidence="6" id="KW-0597">Phosphoprotein</keyword>
<dbReference type="Pfam" id="PF01657">
    <property type="entry name" value="Stress-antifung"/>
    <property type="match status" value="2"/>
</dbReference>
<keyword evidence="10" id="KW-0677">Repeat</keyword>
<dbReference type="FunFam" id="3.30.200.20:FF:000142">
    <property type="entry name" value="Cysteine-rich receptor-like protein kinase 10"/>
    <property type="match status" value="1"/>
</dbReference>
<protein>
    <submittedName>
        <fullName evidence="25">Uncharacterized protein</fullName>
    </submittedName>
</protein>
<dbReference type="InterPro" id="IPR038408">
    <property type="entry name" value="GNK2_sf"/>
</dbReference>
<dbReference type="GO" id="GO:0005524">
    <property type="term" value="F:ATP binding"/>
    <property type="evidence" value="ECO:0007669"/>
    <property type="project" value="UniProtKB-UniRule"/>
</dbReference>
<dbReference type="PANTHER" id="PTHR27002:SF1073">
    <property type="entry name" value="CYSTEINE-RICH RECEPTOR-LIKE PROTEIN KINASE 29"/>
    <property type="match status" value="1"/>
</dbReference>
<dbReference type="PROSITE" id="PS00108">
    <property type="entry name" value="PROTEIN_KINASE_ST"/>
    <property type="match status" value="1"/>
</dbReference>
<keyword evidence="11 20" id="KW-0547">Nucleotide-binding</keyword>
<evidence type="ECO:0000256" key="16">
    <source>
        <dbReference type="ARBA" id="ARBA00023170"/>
    </source>
</evidence>
<dbReference type="InterPro" id="IPR011009">
    <property type="entry name" value="Kinase-like_dom_sf"/>
</dbReference>
<dbReference type="FunFam" id="3.30.430.20:FF:000002">
    <property type="entry name" value="Cysteine-rich receptor-like protein kinase 10"/>
    <property type="match status" value="1"/>
</dbReference>
<reference evidence="25" key="1">
    <citation type="submission" date="2021-01" db="UniProtKB">
        <authorList>
            <consortium name="EnsemblPlants"/>
        </authorList>
    </citation>
    <scope>IDENTIFICATION</scope>
</reference>
<evidence type="ECO:0000256" key="8">
    <source>
        <dbReference type="ARBA" id="ARBA00022692"/>
    </source>
</evidence>
<keyword evidence="4" id="KW-1003">Cell membrane</keyword>
<keyword evidence="13 20" id="KW-0067">ATP-binding</keyword>
<dbReference type="FunFam" id="3.30.430.20:FF:000013">
    <property type="entry name" value="Cysteine-rich RLK (RECEPTOR-like protein kinase) 23"/>
    <property type="match status" value="1"/>
</dbReference>
<evidence type="ECO:0000313" key="25">
    <source>
        <dbReference type="EnsemblPlants" id="Kaladp0040s0376.1.v1.1"/>
    </source>
</evidence>
<feature type="chain" id="PRO_5029915863" evidence="22">
    <location>
        <begin position="24"/>
        <end position="553"/>
    </location>
</feature>